<evidence type="ECO:0000256" key="5">
    <source>
        <dbReference type="ARBA" id="ARBA00022679"/>
    </source>
</evidence>
<dbReference type="PANTHER" id="PTHR48043">
    <property type="entry name" value="EG:EG0003.4 PROTEIN-RELATED"/>
    <property type="match status" value="1"/>
</dbReference>
<protein>
    <recommendedName>
        <fullName evidence="3">glucuronosyltransferase</fullName>
        <ecNumber evidence="3">2.4.1.17</ecNumber>
    </recommendedName>
</protein>
<proteinExistence type="inferred from homology"/>
<comment type="catalytic activity">
    <reaction evidence="10">
        <text>glucuronate acceptor + UDP-alpha-D-glucuronate = acceptor beta-D-glucuronoside + UDP + H(+)</text>
        <dbReference type="Rhea" id="RHEA:21032"/>
        <dbReference type="ChEBI" id="CHEBI:15378"/>
        <dbReference type="ChEBI" id="CHEBI:58052"/>
        <dbReference type="ChEBI" id="CHEBI:58223"/>
        <dbReference type="ChEBI" id="CHEBI:132367"/>
        <dbReference type="ChEBI" id="CHEBI:132368"/>
        <dbReference type="EC" id="2.4.1.17"/>
    </reaction>
</comment>
<dbReference type="AlphaFoldDB" id="A0A1I7ZTH7"/>
<keyword evidence="8 11" id="KW-1133">Transmembrane helix</keyword>
<dbReference type="GO" id="GO:0015020">
    <property type="term" value="F:glucuronosyltransferase activity"/>
    <property type="evidence" value="ECO:0007669"/>
    <property type="project" value="UniProtKB-EC"/>
</dbReference>
<evidence type="ECO:0000256" key="8">
    <source>
        <dbReference type="ARBA" id="ARBA00022989"/>
    </source>
</evidence>
<keyword evidence="5" id="KW-0808">Transferase</keyword>
<evidence type="ECO:0000256" key="7">
    <source>
        <dbReference type="ARBA" id="ARBA00022729"/>
    </source>
</evidence>
<dbReference type="InterPro" id="IPR002213">
    <property type="entry name" value="UDP_glucos_trans"/>
</dbReference>
<dbReference type="Proteomes" id="UP000095287">
    <property type="component" value="Unplaced"/>
</dbReference>
<evidence type="ECO:0000256" key="3">
    <source>
        <dbReference type="ARBA" id="ARBA00012544"/>
    </source>
</evidence>
<evidence type="ECO:0000256" key="9">
    <source>
        <dbReference type="ARBA" id="ARBA00023136"/>
    </source>
</evidence>
<dbReference type="WBParaSite" id="L893_g29456.t1">
    <property type="protein sequence ID" value="L893_g29456.t1"/>
    <property type="gene ID" value="L893_g29456"/>
</dbReference>
<feature type="transmembrane region" description="Helical" evidence="11">
    <location>
        <begin position="242"/>
        <end position="267"/>
    </location>
</feature>
<evidence type="ECO:0000256" key="11">
    <source>
        <dbReference type="SAM" id="Phobius"/>
    </source>
</evidence>
<dbReference type="EC" id="2.4.1.17" evidence="3"/>
<evidence type="ECO:0000256" key="1">
    <source>
        <dbReference type="ARBA" id="ARBA00004167"/>
    </source>
</evidence>
<keyword evidence="9 11" id="KW-0472">Membrane</keyword>
<comment type="similarity">
    <text evidence="2">Belongs to the UDP-glycosyltransferase family.</text>
</comment>
<keyword evidence="7" id="KW-0732">Signal</keyword>
<dbReference type="FunFam" id="3.40.50.2000:FF:000038">
    <property type="entry name" value="UDP-GlucuronosylTransferase"/>
    <property type="match status" value="1"/>
</dbReference>
<name>A0A1I7ZTH7_9BILA</name>
<evidence type="ECO:0000313" key="13">
    <source>
        <dbReference type="WBParaSite" id="L893_g29456.t1"/>
    </source>
</evidence>
<evidence type="ECO:0000256" key="10">
    <source>
        <dbReference type="ARBA" id="ARBA00047475"/>
    </source>
</evidence>
<evidence type="ECO:0000256" key="4">
    <source>
        <dbReference type="ARBA" id="ARBA00022676"/>
    </source>
</evidence>
<dbReference type="CDD" id="cd03784">
    <property type="entry name" value="GT1_Gtf-like"/>
    <property type="match status" value="1"/>
</dbReference>
<keyword evidence="4" id="KW-0328">Glycosyltransferase</keyword>
<keyword evidence="6 11" id="KW-0812">Transmembrane</keyword>
<dbReference type="PANTHER" id="PTHR48043:SF23">
    <property type="entry name" value="UDP-GLUCURONOSYLTRANSFERASE"/>
    <property type="match status" value="1"/>
</dbReference>
<comment type="subcellular location">
    <subcellularLocation>
        <location evidence="1">Membrane</location>
        <topology evidence="1">Single-pass membrane protein</topology>
    </subcellularLocation>
</comment>
<reference evidence="13" key="1">
    <citation type="submission" date="2016-11" db="UniProtKB">
        <authorList>
            <consortium name="WormBaseParasite"/>
        </authorList>
    </citation>
    <scope>IDENTIFICATION</scope>
</reference>
<evidence type="ECO:0000256" key="2">
    <source>
        <dbReference type="ARBA" id="ARBA00009995"/>
    </source>
</evidence>
<dbReference type="GO" id="GO:0016020">
    <property type="term" value="C:membrane"/>
    <property type="evidence" value="ECO:0007669"/>
    <property type="project" value="UniProtKB-SubCell"/>
</dbReference>
<dbReference type="Pfam" id="PF00201">
    <property type="entry name" value="UDPGT"/>
    <property type="match status" value="1"/>
</dbReference>
<dbReference type="SUPFAM" id="SSF53756">
    <property type="entry name" value="UDP-Glycosyltransferase/glycogen phosphorylase"/>
    <property type="match status" value="1"/>
</dbReference>
<keyword evidence="12" id="KW-1185">Reference proteome</keyword>
<dbReference type="Gene3D" id="3.40.50.2000">
    <property type="entry name" value="Glycogen Phosphorylase B"/>
    <property type="match status" value="1"/>
</dbReference>
<dbReference type="InterPro" id="IPR050271">
    <property type="entry name" value="UDP-glycosyltransferase"/>
</dbReference>
<accession>A0A1I7ZTH7</accession>
<sequence length="281" mass="32390">MFLTKRWMDSLRDSEEEILLKKNGRRTDFYQKMSEAAFVITNADPLLDFPRPISEKVINVGGLHVAKPKPLEPFWEEVVSRKEATIFMSFGSMSQSRLMPLEMKKAVLATFRRFPEVTFVWKYEEEDAALAKEAPNVVLHRWVPQNDLLAHPNLRLFVTHCGMNSVLEATFHAVPMLCVPIFGDQFRNALPFSYRQNASRLSRMMAARPRNQRDELVKHVRFAAEFGSLPEYRIPQVSFLQYYMLDIILPVIFVVSSCVVLSLYACLRVILKLTSAKVKTA</sequence>
<evidence type="ECO:0000256" key="6">
    <source>
        <dbReference type="ARBA" id="ARBA00022692"/>
    </source>
</evidence>
<organism evidence="12 13">
    <name type="scientific">Steinernema glaseri</name>
    <dbReference type="NCBI Taxonomy" id="37863"/>
    <lineage>
        <taxon>Eukaryota</taxon>
        <taxon>Metazoa</taxon>
        <taxon>Ecdysozoa</taxon>
        <taxon>Nematoda</taxon>
        <taxon>Chromadorea</taxon>
        <taxon>Rhabditida</taxon>
        <taxon>Tylenchina</taxon>
        <taxon>Panagrolaimomorpha</taxon>
        <taxon>Strongyloidoidea</taxon>
        <taxon>Steinernematidae</taxon>
        <taxon>Steinernema</taxon>
    </lineage>
</organism>
<evidence type="ECO:0000313" key="12">
    <source>
        <dbReference type="Proteomes" id="UP000095287"/>
    </source>
</evidence>